<keyword evidence="12" id="KW-1185">Reference proteome</keyword>
<keyword evidence="9" id="KW-0325">Glycoprotein</keyword>
<evidence type="ECO:0000256" key="3">
    <source>
        <dbReference type="ARBA" id="ARBA00022679"/>
    </source>
</evidence>
<dbReference type="GO" id="GO:0000139">
    <property type="term" value="C:Golgi membrane"/>
    <property type="evidence" value="ECO:0007669"/>
    <property type="project" value="UniProtKB-SubCell"/>
</dbReference>
<evidence type="ECO:0000256" key="7">
    <source>
        <dbReference type="ARBA" id="ARBA00023034"/>
    </source>
</evidence>
<organism evidence="11 12">
    <name type="scientific">Patella caerulea</name>
    <name type="common">Rayed Mediterranean limpet</name>
    <dbReference type="NCBI Taxonomy" id="87958"/>
    <lineage>
        <taxon>Eukaryota</taxon>
        <taxon>Metazoa</taxon>
        <taxon>Spiralia</taxon>
        <taxon>Lophotrochozoa</taxon>
        <taxon>Mollusca</taxon>
        <taxon>Gastropoda</taxon>
        <taxon>Patellogastropoda</taxon>
        <taxon>Patelloidea</taxon>
        <taxon>Patellidae</taxon>
        <taxon>Patella</taxon>
    </lineage>
</organism>
<keyword evidence="8 10" id="KW-0472">Membrane</keyword>
<evidence type="ECO:0000256" key="2">
    <source>
        <dbReference type="ARBA" id="ARBA00008124"/>
    </source>
</evidence>
<accession>A0AAN8K1G6</accession>
<dbReference type="InterPro" id="IPR009729">
    <property type="entry name" value="Gal-3-0_sulfotransfrase"/>
</dbReference>
<dbReference type="InterPro" id="IPR027417">
    <property type="entry name" value="P-loop_NTPase"/>
</dbReference>
<dbReference type="SUPFAM" id="SSF52540">
    <property type="entry name" value="P-loop containing nucleoside triphosphate hydrolases"/>
    <property type="match status" value="1"/>
</dbReference>
<name>A0AAN8K1G6_PATCE</name>
<keyword evidence="3" id="KW-0808">Transferase</keyword>
<dbReference type="Gene3D" id="3.40.50.300">
    <property type="entry name" value="P-loop containing nucleotide triphosphate hydrolases"/>
    <property type="match status" value="1"/>
</dbReference>
<evidence type="ECO:0000256" key="8">
    <source>
        <dbReference type="ARBA" id="ARBA00023136"/>
    </source>
</evidence>
<evidence type="ECO:0000256" key="10">
    <source>
        <dbReference type="SAM" id="Phobius"/>
    </source>
</evidence>
<feature type="transmembrane region" description="Helical" evidence="10">
    <location>
        <begin position="7"/>
        <end position="27"/>
    </location>
</feature>
<dbReference type="AlphaFoldDB" id="A0AAN8K1G6"/>
<evidence type="ECO:0000256" key="9">
    <source>
        <dbReference type="ARBA" id="ARBA00023180"/>
    </source>
</evidence>
<proteinExistence type="inferred from homology"/>
<gene>
    <name evidence="11" type="ORF">SNE40_010653</name>
</gene>
<evidence type="ECO:0000313" key="12">
    <source>
        <dbReference type="Proteomes" id="UP001347796"/>
    </source>
</evidence>
<dbReference type="EMBL" id="JAZGQO010000007">
    <property type="protein sequence ID" value="KAK6183113.1"/>
    <property type="molecule type" value="Genomic_DNA"/>
</dbReference>
<comment type="caution">
    <text evidence="11">The sequence shown here is derived from an EMBL/GenBank/DDBJ whole genome shotgun (WGS) entry which is preliminary data.</text>
</comment>
<dbReference type="PANTHER" id="PTHR14647">
    <property type="entry name" value="GALACTOSE-3-O-SULFOTRANSFERASE"/>
    <property type="match status" value="1"/>
</dbReference>
<evidence type="ECO:0000256" key="4">
    <source>
        <dbReference type="ARBA" id="ARBA00022692"/>
    </source>
</evidence>
<keyword evidence="7" id="KW-0333">Golgi apparatus</keyword>
<keyword evidence="4 10" id="KW-0812">Transmembrane</keyword>
<dbReference type="GO" id="GO:0009247">
    <property type="term" value="P:glycolipid biosynthetic process"/>
    <property type="evidence" value="ECO:0007669"/>
    <property type="project" value="InterPro"/>
</dbReference>
<dbReference type="Proteomes" id="UP001347796">
    <property type="component" value="Unassembled WGS sequence"/>
</dbReference>
<sequence>MRRRRVFMLFLITLCLLCFYILSLFYVDIQTDTFKSDFILDRDINRNLYVDSPIERGSVCKPQDNFTFIKCMKCGTETLGTVFRRYGFIRNLTFVLPVEKRLYLGWPYQMETYDYRPSKLGFNILVEHAIYNNTKMSKIMAADNKFITIIREPFSHFISVFYYFRIHHITNMTSKDPVTEYLHNIDKYETIYKSHQASKTRYCIPDGFSITKNLLSHCLGFPLGFPVGQQNIASHPQAVAEYIAKLDKEFSLVMIMDYYDESLILLKQEFCWSFKDILYLTQNKGSYGNVQSLKTPENLRLHKEYDFLDYQLFDHFNKTFWRKVEEYPGNFVAEVRMFRQIKSDVTKFCSINDAKSTEVFQVTNNLYTDDFEFEAKECRFLRYYFLNKLQDINDQYVGKNGVKVSKLSKALC</sequence>
<comment type="similarity">
    <text evidence="2">Belongs to the galactose-3-O-sulfotransferase family.</text>
</comment>
<evidence type="ECO:0000256" key="1">
    <source>
        <dbReference type="ARBA" id="ARBA00004323"/>
    </source>
</evidence>
<evidence type="ECO:0000256" key="6">
    <source>
        <dbReference type="ARBA" id="ARBA00022989"/>
    </source>
</evidence>
<evidence type="ECO:0000313" key="11">
    <source>
        <dbReference type="EMBL" id="KAK6183113.1"/>
    </source>
</evidence>
<evidence type="ECO:0000256" key="5">
    <source>
        <dbReference type="ARBA" id="ARBA00022968"/>
    </source>
</evidence>
<dbReference type="PANTHER" id="PTHR14647:SF87">
    <property type="entry name" value="PUTATIVE-RELATED"/>
    <property type="match status" value="1"/>
</dbReference>
<reference evidence="11 12" key="1">
    <citation type="submission" date="2024-01" db="EMBL/GenBank/DDBJ databases">
        <title>The genome of the rayed Mediterranean limpet Patella caerulea (Linnaeus, 1758).</title>
        <authorList>
            <person name="Anh-Thu Weber A."/>
            <person name="Halstead-Nussloch G."/>
        </authorList>
    </citation>
    <scope>NUCLEOTIDE SEQUENCE [LARGE SCALE GENOMIC DNA]</scope>
    <source>
        <strain evidence="11">AATW-2023a</strain>
        <tissue evidence="11">Whole specimen</tissue>
    </source>
</reference>
<protein>
    <submittedName>
        <fullName evidence="11">Uncharacterized protein</fullName>
    </submittedName>
</protein>
<keyword evidence="5" id="KW-0735">Signal-anchor</keyword>
<comment type="subcellular location">
    <subcellularLocation>
        <location evidence="1">Golgi apparatus membrane</location>
        <topology evidence="1">Single-pass type II membrane protein</topology>
    </subcellularLocation>
</comment>
<dbReference type="GO" id="GO:0001733">
    <property type="term" value="F:galactosylceramide sulfotransferase activity"/>
    <property type="evidence" value="ECO:0007669"/>
    <property type="project" value="InterPro"/>
</dbReference>
<keyword evidence="6 10" id="KW-1133">Transmembrane helix</keyword>
<dbReference type="Pfam" id="PF06990">
    <property type="entry name" value="Gal-3-0_sulfotr"/>
    <property type="match status" value="1"/>
</dbReference>